<evidence type="ECO:0000256" key="3">
    <source>
        <dbReference type="ARBA" id="ARBA00007746"/>
    </source>
</evidence>
<dbReference type="InterPro" id="IPR013087">
    <property type="entry name" value="Znf_C2H2_type"/>
</dbReference>
<evidence type="ECO:0000259" key="13">
    <source>
        <dbReference type="SMART" id="SM00355"/>
    </source>
</evidence>
<protein>
    <recommendedName>
        <fullName evidence="4">Protein hunchback</fullName>
    </recommendedName>
</protein>
<proteinExistence type="inferred from homology"/>
<keyword evidence="15" id="KW-1185">Reference proteome</keyword>
<keyword evidence="9" id="KW-0863">Zinc-finger</keyword>
<evidence type="ECO:0000256" key="1">
    <source>
        <dbReference type="ARBA" id="ARBA00003983"/>
    </source>
</evidence>
<dbReference type="GO" id="GO:0005634">
    <property type="term" value="C:nucleus"/>
    <property type="evidence" value="ECO:0007669"/>
    <property type="project" value="UniProtKB-SubCell"/>
</dbReference>
<keyword evidence="11" id="KW-0238">DNA-binding</keyword>
<comment type="caution">
    <text evidence="14">The sequence shown here is derived from an EMBL/GenBank/DDBJ whole genome shotgun (WGS) entry which is preliminary data.</text>
</comment>
<evidence type="ECO:0000256" key="8">
    <source>
        <dbReference type="ARBA" id="ARBA00022737"/>
    </source>
</evidence>
<sequence length="274" mass="31407">MEIDATNRLDGTEDFNTSNNSFLNRVEVKEEHGSFSDSVTKTEESELISDINRDELICYAVKPEPDELFDDCSIKIEEAEALQYDRIKLEELGICLKADSTESFSSETTGRSLEADTKLDPLPKNSLASSSNIASTSTLIEGVGPLGCESSSQIYQCDFCDYKSRLKYCITSHIRSIHKKPSEIKWFECDLCDYKAKQKGDLNKHTAIHKDSCQFECNFCEFKSKYKRCLDEHMVIHKDLSKIEWFECHLCDYKAKRKRNLRAHTLIHKKPLGN</sequence>
<comment type="subcellular location">
    <subcellularLocation>
        <location evidence="2">Nucleus</location>
    </subcellularLocation>
</comment>
<evidence type="ECO:0000256" key="4">
    <source>
        <dbReference type="ARBA" id="ARBA00013638"/>
    </source>
</evidence>
<comment type="similarity">
    <text evidence="3">Belongs to the hunchback C2H2-type zinc-finger protein family.</text>
</comment>
<feature type="domain" description="C2H2-type" evidence="13">
    <location>
        <begin position="155"/>
        <end position="178"/>
    </location>
</feature>
<comment type="function">
    <text evidence="1">Gap class segmentation protein that controls development of head structures.</text>
</comment>
<evidence type="ECO:0000256" key="10">
    <source>
        <dbReference type="ARBA" id="ARBA00022833"/>
    </source>
</evidence>
<dbReference type="GO" id="GO:0035282">
    <property type="term" value="P:segmentation"/>
    <property type="evidence" value="ECO:0007669"/>
    <property type="project" value="UniProtKB-KW"/>
</dbReference>
<dbReference type="GO" id="GO:0003677">
    <property type="term" value="F:DNA binding"/>
    <property type="evidence" value="ECO:0007669"/>
    <property type="project" value="UniProtKB-KW"/>
</dbReference>
<feature type="domain" description="C2H2-type" evidence="13">
    <location>
        <begin position="246"/>
        <end position="268"/>
    </location>
</feature>
<dbReference type="AlphaFoldDB" id="A0AAV8V5B7"/>
<gene>
    <name evidence="14" type="ORF">NQ315_017038</name>
</gene>
<dbReference type="GO" id="GO:0008270">
    <property type="term" value="F:zinc ion binding"/>
    <property type="evidence" value="ECO:0007669"/>
    <property type="project" value="UniProtKB-KW"/>
</dbReference>
<evidence type="ECO:0000256" key="11">
    <source>
        <dbReference type="ARBA" id="ARBA00023125"/>
    </source>
</evidence>
<evidence type="ECO:0000256" key="7">
    <source>
        <dbReference type="ARBA" id="ARBA00022723"/>
    </source>
</evidence>
<dbReference type="SMART" id="SM00355">
    <property type="entry name" value="ZnF_C2H2"/>
    <property type="match status" value="4"/>
</dbReference>
<feature type="domain" description="C2H2-type" evidence="13">
    <location>
        <begin position="187"/>
        <end position="209"/>
    </location>
</feature>
<keyword evidence="12" id="KW-0539">Nucleus</keyword>
<evidence type="ECO:0000256" key="2">
    <source>
        <dbReference type="ARBA" id="ARBA00004123"/>
    </source>
</evidence>
<reference evidence="14 15" key="1">
    <citation type="journal article" date="2023" name="Insect Mol. Biol.">
        <title>Genome sequencing provides insights into the evolution of gene families encoding plant cell wall-degrading enzymes in longhorned beetles.</title>
        <authorList>
            <person name="Shin N.R."/>
            <person name="Okamura Y."/>
            <person name="Kirsch R."/>
            <person name="Pauchet Y."/>
        </authorList>
    </citation>
    <scope>NUCLEOTIDE SEQUENCE [LARGE SCALE GENOMIC DNA]</scope>
    <source>
        <strain evidence="14">EAD_L_NR</strain>
    </source>
</reference>
<keyword evidence="8" id="KW-0677">Repeat</keyword>
<evidence type="ECO:0000256" key="5">
    <source>
        <dbReference type="ARBA" id="ARBA00022473"/>
    </source>
</evidence>
<evidence type="ECO:0000313" key="15">
    <source>
        <dbReference type="Proteomes" id="UP001159042"/>
    </source>
</evidence>
<accession>A0AAV8V5B7</accession>
<evidence type="ECO:0000256" key="9">
    <source>
        <dbReference type="ARBA" id="ARBA00022771"/>
    </source>
</evidence>
<dbReference type="PANTHER" id="PTHR24392">
    <property type="entry name" value="ZINC FINGER PROTEIN"/>
    <property type="match status" value="1"/>
</dbReference>
<feature type="domain" description="C2H2-type" evidence="13">
    <location>
        <begin position="215"/>
        <end position="237"/>
    </location>
</feature>
<dbReference type="Proteomes" id="UP001159042">
    <property type="component" value="Unassembled WGS sequence"/>
</dbReference>
<keyword evidence="7" id="KW-0479">Metal-binding</keyword>
<dbReference type="EMBL" id="JANEYG010000600">
    <property type="protein sequence ID" value="KAJ8909378.1"/>
    <property type="molecule type" value="Genomic_DNA"/>
</dbReference>
<keyword evidence="10" id="KW-0862">Zinc</keyword>
<evidence type="ECO:0000256" key="6">
    <source>
        <dbReference type="ARBA" id="ARBA00022492"/>
    </source>
</evidence>
<dbReference type="Pfam" id="PF00096">
    <property type="entry name" value="zf-C2H2"/>
    <property type="match status" value="1"/>
</dbReference>
<name>A0AAV8V5B7_9CUCU</name>
<keyword evidence="5" id="KW-0217">Developmental protein</keyword>
<dbReference type="SUPFAM" id="SSF57667">
    <property type="entry name" value="beta-beta-alpha zinc fingers"/>
    <property type="match status" value="1"/>
</dbReference>
<dbReference type="InterPro" id="IPR036236">
    <property type="entry name" value="Znf_C2H2_sf"/>
</dbReference>
<dbReference type="PANTHER" id="PTHR24392:SF49">
    <property type="entry name" value="PROTEIN HUNCHBACK"/>
    <property type="match status" value="1"/>
</dbReference>
<organism evidence="14 15">
    <name type="scientific">Exocentrus adspersus</name>
    <dbReference type="NCBI Taxonomy" id="1586481"/>
    <lineage>
        <taxon>Eukaryota</taxon>
        <taxon>Metazoa</taxon>
        <taxon>Ecdysozoa</taxon>
        <taxon>Arthropoda</taxon>
        <taxon>Hexapoda</taxon>
        <taxon>Insecta</taxon>
        <taxon>Pterygota</taxon>
        <taxon>Neoptera</taxon>
        <taxon>Endopterygota</taxon>
        <taxon>Coleoptera</taxon>
        <taxon>Polyphaga</taxon>
        <taxon>Cucujiformia</taxon>
        <taxon>Chrysomeloidea</taxon>
        <taxon>Cerambycidae</taxon>
        <taxon>Lamiinae</taxon>
        <taxon>Acanthocinini</taxon>
        <taxon>Exocentrus</taxon>
    </lineage>
</organism>
<dbReference type="Gene3D" id="3.30.160.60">
    <property type="entry name" value="Classic Zinc Finger"/>
    <property type="match status" value="2"/>
</dbReference>
<evidence type="ECO:0000256" key="12">
    <source>
        <dbReference type="ARBA" id="ARBA00023242"/>
    </source>
</evidence>
<keyword evidence="6" id="KW-0302">Gap protein</keyword>
<evidence type="ECO:0000313" key="14">
    <source>
        <dbReference type="EMBL" id="KAJ8909378.1"/>
    </source>
</evidence>